<comment type="caution">
    <text evidence="2">The sequence shown here is derived from an EMBL/GenBank/DDBJ whole genome shotgun (WGS) entry which is preliminary data.</text>
</comment>
<evidence type="ECO:0000313" key="2">
    <source>
        <dbReference type="EMBL" id="MDK3020762.1"/>
    </source>
</evidence>
<dbReference type="EMBL" id="JASNJD010000032">
    <property type="protein sequence ID" value="MDK3020762.1"/>
    <property type="molecule type" value="Genomic_DNA"/>
</dbReference>
<accession>A0ABT7F828</accession>
<reference evidence="2 3" key="1">
    <citation type="submission" date="2023-05" db="EMBL/GenBank/DDBJ databases">
        <title>Pseudodonghicola sp. nov.</title>
        <authorList>
            <person name="Huang J."/>
        </authorList>
    </citation>
    <scope>NUCLEOTIDE SEQUENCE [LARGE SCALE GENOMIC DNA]</scope>
    <source>
        <strain evidence="2 3">IC7</strain>
    </source>
</reference>
<protein>
    <submittedName>
        <fullName evidence="2">Uncharacterized protein</fullName>
    </submittedName>
</protein>
<dbReference type="Proteomes" id="UP001243757">
    <property type="component" value="Unassembled WGS sequence"/>
</dbReference>
<dbReference type="RefSeq" id="WP_284483280.1">
    <property type="nucleotide sequence ID" value="NZ_JASNJD010000032.1"/>
</dbReference>
<name>A0ABT7F828_9RHOB</name>
<feature type="coiled-coil region" evidence="1">
    <location>
        <begin position="2050"/>
        <end position="2077"/>
    </location>
</feature>
<sequence>MSMTFAQLGIEFTTRTAAKAANDIDKVEKAAGRAEKRAEALSGKSKRLATDMATGAKGVRRVTNALGKMHGGARRATDGIELVIARINKLKGVATAVVAAAGALSFLGVSAINTGTEIDRMARISNALPSEFQRWAAGAKSVGIEQEQLADILKDVNDRIGDYVATGGGEMADFFDNIAPKVGVTAKMFRELSGPQALQLYVDSLKKAGASQQDLTFYLEAMANDATALIPLLANGGAEMQRLGDRAVELGGILSDDAVRGLAGMKQSLNALTTVTRGVARELGSAMAPAVAAVADVLTALMTKGSALRLVLDGLAAIISGTANFLTGLITIVSSATSWLWDMAKAGAKAVDEFTGLSDILKTVIENSPVGWIYDAVTGFADLIRVTGGFGSAMSLLGDVVAGVWEGISGSAKAIVPALGAVWEDVKSGFFQLMESLTAKWRDFLTLISGWAASIPGAGELSGSLMQKAGAADAEVTNFMRAANDAEEAANGLRETAKDLATGGFDKARDALSKLNVTVGETTSRLGTGASGGGLSPAAGRAGKAADALRKEVDKLNKAAATGRTPLEKYRAELAKLEALKKLGLTDGAYAMELERINAELADGIPIIGDVADAWGEFVAGGLRNFNDFVDRVLGSFKSMIAEMIATAARNQIILNMDLNPMGSVGGAVSAAGSSAGGGTGLLGSILGGGGGFVSGIGGGFGIGMANLFGAGGGVGTYFTGLGAQAGAIFAEGFSASALGGLVGMAGPLMAVGAILMKGLSRTYEFSGIRGNFTSGGFEGKGYDFYKGGFLRGDKTDYYDISGELQMVLDDATQSVVRGIEDMSDAVGLSTKKLEGFVSSYVQVNTNQDPEAVLEDLMAALEDAGDEMAQMVLGTTEFTRAGESALEALTRLGTSITAVNDAADLLGHRVWDISLASADAASELVDLFGGIDNMTAAVNTYWRAFYSEAERTDTTIRMLRDTFAQLGVVMPESRDQYRQLVEGIDTTNDRGRELYAALISLSGAMDEILPAVAQFTMSISGVLSGVDASVADLIDTAKANKQTTEQAAALWYRTATTLRQFLTDLLDTELTAASPSQQLAANQSRYQAAFEAARGGDVDAARQIPALARAYLDSARATASSGLDYRRIAAQVQGQVNFLGGIAELEGANQDVLATLYEEQIEVLTALSDYLQLTGLDKEDFEKLDGSIQDWVKGLDKADFETVLADLADAITDAQDFSYDKLLADLDITLSLADKSNLPNWMKDIIDAAGGDIKTTLDFIIRRNDLTPDMRWLAVNSVSEHIKTIKFITGSKVDEETAALALATGGELRRNLKFFVTKELSREQKLIALSGNREISRTINAVLSSKIDPLAKKLALGNLGAYAVAISAAFAPNINKKVRQVVIDQQASYAAIINAAISQKMGDGARRILLKQQGTYIANITAILASNMTNPVRSLLLNANTQAVRAVTVAMAFRDTVSKEARGLLLNRAGEINRTILAAVRTAGISPTGAVFLTQLGLGDAAYQKSLIGKIALGALSKDEKRLLRAADAYVKTTLTLGFDLSATDRGNRTWRERLLAARDQSFITTVWANFDLRNVSNPRRRKLLDARALGFKSEVAAEFNLSNLHRLTGTAYRRRANLLDATNKVFGSTLVAGFNLGSLTKGNATRRQRLLDAKGLSFVSQLIGGFNIDAFTGDGIRAKRLRRLLDANQLTTSGVLKAGFDPNSLRGDTLYSKRFRRLLDAEGLSLKSTLFGAQNLKGLDRNGKLLLNAETNAITKTLNGIIELDRLTHAQKSLLTAINGATTGKITLAGGFTYSPSEAFKRLYEGTSSALLDIKRPMETLGEQLDLLRAEVAKQVAMQDKQERVTALDNYVSKLSKDAKGNTLVGDKILSRMAKIAGIDISGMTSRGAANALARFSDTDLFSDYAMDQTGIKRLRSARRDALDELKSVVAQVVSFDAATGGYLNRAGVATSPIVSGGRLKWTAGLPDSVMGANADDLKQWRAIWWAKGGLEDRLWAADRSVATIDRQIASFDGGGYTGDWARSGGMDGKGGRLGLLHPRETVSTDSQNKALLAEIKALREEVAGMRDEEAAANRVKARHLETIADHSERVDQIVDTTTGILTRTT</sequence>
<evidence type="ECO:0000313" key="3">
    <source>
        <dbReference type="Proteomes" id="UP001243757"/>
    </source>
</evidence>
<evidence type="ECO:0000256" key="1">
    <source>
        <dbReference type="SAM" id="Coils"/>
    </source>
</evidence>
<gene>
    <name evidence="2" type="ORF">QO033_24060</name>
</gene>
<proteinExistence type="predicted"/>
<keyword evidence="1" id="KW-0175">Coiled coil</keyword>
<organism evidence="2 3">
    <name type="scientific">Pseudodonghicola flavimaris</name>
    <dbReference type="NCBI Taxonomy" id="3050036"/>
    <lineage>
        <taxon>Bacteria</taxon>
        <taxon>Pseudomonadati</taxon>
        <taxon>Pseudomonadota</taxon>
        <taxon>Alphaproteobacteria</taxon>
        <taxon>Rhodobacterales</taxon>
        <taxon>Paracoccaceae</taxon>
        <taxon>Pseudodonghicola</taxon>
    </lineage>
</organism>
<feature type="coiled-coil region" evidence="1">
    <location>
        <begin position="17"/>
        <end position="44"/>
    </location>
</feature>
<keyword evidence="3" id="KW-1185">Reference proteome</keyword>